<dbReference type="Gene3D" id="3.30.70.270">
    <property type="match status" value="1"/>
</dbReference>
<keyword evidence="5" id="KW-0812">Transmembrane</keyword>
<dbReference type="FunFam" id="3.30.70.270:FF:000001">
    <property type="entry name" value="Diguanylate cyclase domain protein"/>
    <property type="match status" value="1"/>
</dbReference>
<dbReference type="CDD" id="cd01949">
    <property type="entry name" value="GGDEF"/>
    <property type="match status" value="1"/>
</dbReference>
<feature type="coiled-coil region" evidence="4">
    <location>
        <begin position="321"/>
        <end position="372"/>
    </location>
</feature>
<dbReference type="InterPro" id="IPR000160">
    <property type="entry name" value="GGDEF_dom"/>
</dbReference>
<organism evidence="8 9">
    <name type="scientific">Aerolutibacter ruishenii</name>
    <dbReference type="NCBI Taxonomy" id="686800"/>
    <lineage>
        <taxon>Bacteria</taxon>
        <taxon>Pseudomonadati</taxon>
        <taxon>Pseudomonadota</taxon>
        <taxon>Gammaproteobacteria</taxon>
        <taxon>Lysobacterales</taxon>
        <taxon>Lysobacteraceae</taxon>
        <taxon>Aerolutibacter</taxon>
    </lineage>
</organism>
<sequence>MCKSIRDVLIAVVLGAGVLAAWPAQAADIENALKQAESVRTRDPQAFANALDGLDRFEPEATPKQKLQIRFLKTYQKVLTGDYRTAITDAIDIHKRTDDPTLKFRAALLAANTAAITREFSLGLRYLEAALAMQDQVPEADERHLGSLVAAVLYTEYGQHSLTLHHAKHLLAIQTTPRTRCVAREKKIEAEWKLGSGANSEQDINFAISDCVAQKEPIATGLLRGYLARLWAAEGKNNEAIGLLEAHLSEVEATGFPRLIGEIHSLLAEYRQATGDLAGAELDARTVLELGERDAFSQPLVTAYKVLFETALKRGDLRVALREYRNYAEADKARLDEIKAREFAFQLSRHELQQKNQAIELLQKQNEVLTLQQEVSEAATRNNQLLLVLLAMVMAAIAYWAYKVKRVQVKFRRQAQVDGLTGISNRRHFRQTGEALLQRCASAGRDASMVLLDLDHFKRINDSHGHAVGDWVLQQVAVALQAACREGDICARLGGEEFALLSCGSDVDAARRIAQRCREHLAAIDTSVIGQPVTASFGCTTSGRSGYAFEAMFAHADVAMYQAKASGRDRVRAYGEDGVGPATVLELVRG</sequence>
<evidence type="ECO:0000259" key="7">
    <source>
        <dbReference type="PROSITE" id="PS50887"/>
    </source>
</evidence>
<dbReference type="EMBL" id="VLKP01000002">
    <property type="protein sequence ID" value="TWI13350.1"/>
    <property type="molecule type" value="Genomic_DNA"/>
</dbReference>
<dbReference type="GO" id="GO:1902201">
    <property type="term" value="P:negative regulation of bacterial-type flagellum-dependent cell motility"/>
    <property type="evidence" value="ECO:0007669"/>
    <property type="project" value="TreeGrafter"/>
</dbReference>
<dbReference type="GO" id="GO:0043709">
    <property type="term" value="P:cell adhesion involved in single-species biofilm formation"/>
    <property type="evidence" value="ECO:0007669"/>
    <property type="project" value="TreeGrafter"/>
</dbReference>
<reference evidence="8 9" key="1">
    <citation type="journal article" date="2015" name="Stand. Genomic Sci.">
        <title>Genomic Encyclopedia of Bacterial and Archaeal Type Strains, Phase III: the genomes of soil and plant-associated and newly described type strains.</title>
        <authorList>
            <person name="Whitman W.B."/>
            <person name="Woyke T."/>
            <person name="Klenk H.P."/>
            <person name="Zhou Y."/>
            <person name="Lilburn T.G."/>
            <person name="Beck B.J."/>
            <person name="De Vos P."/>
            <person name="Vandamme P."/>
            <person name="Eisen J.A."/>
            <person name="Garrity G."/>
            <person name="Hugenholtz P."/>
            <person name="Kyrpides N.C."/>
        </authorList>
    </citation>
    <scope>NUCLEOTIDE SEQUENCE [LARGE SCALE GENOMIC DNA]</scope>
    <source>
        <strain evidence="8 9">CGMCC 1.10136</strain>
    </source>
</reference>
<proteinExistence type="predicted"/>
<dbReference type="SUPFAM" id="SSF55073">
    <property type="entry name" value="Nucleotide cyclase"/>
    <property type="match status" value="1"/>
</dbReference>
<dbReference type="Pfam" id="PF00990">
    <property type="entry name" value="GGDEF"/>
    <property type="match status" value="1"/>
</dbReference>
<dbReference type="AlphaFoldDB" id="A0A562M0E7"/>
<dbReference type="InterPro" id="IPR029787">
    <property type="entry name" value="Nucleotide_cyclase"/>
</dbReference>
<dbReference type="NCBIfam" id="TIGR00254">
    <property type="entry name" value="GGDEF"/>
    <property type="match status" value="1"/>
</dbReference>
<keyword evidence="6" id="KW-0732">Signal</keyword>
<feature type="transmembrane region" description="Helical" evidence="5">
    <location>
        <begin position="385"/>
        <end position="402"/>
    </location>
</feature>
<gene>
    <name evidence="8" type="ORF">IP93_00512</name>
</gene>
<dbReference type="Gene3D" id="1.25.40.10">
    <property type="entry name" value="Tetratricopeptide repeat domain"/>
    <property type="match status" value="1"/>
</dbReference>
<name>A0A562M0E7_9GAMM</name>
<comment type="caution">
    <text evidence="8">The sequence shown here is derived from an EMBL/GenBank/DDBJ whole genome shotgun (WGS) entry which is preliminary data.</text>
</comment>
<comment type="catalytic activity">
    <reaction evidence="3">
        <text>2 GTP = 3',3'-c-di-GMP + 2 diphosphate</text>
        <dbReference type="Rhea" id="RHEA:24898"/>
        <dbReference type="ChEBI" id="CHEBI:33019"/>
        <dbReference type="ChEBI" id="CHEBI:37565"/>
        <dbReference type="ChEBI" id="CHEBI:58805"/>
        <dbReference type="EC" id="2.7.7.65"/>
    </reaction>
</comment>
<evidence type="ECO:0000256" key="5">
    <source>
        <dbReference type="SAM" id="Phobius"/>
    </source>
</evidence>
<keyword evidence="5" id="KW-0472">Membrane</keyword>
<dbReference type="EC" id="2.7.7.65" evidence="2"/>
<feature type="domain" description="GGDEF" evidence="7">
    <location>
        <begin position="445"/>
        <end position="576"/>
    </location>
</feature>
<dbReference type="PROSITE" id="PS50887">
    <property type="entry name" value="GGDEF"/>
    <property type="match status" value="1"/>
</dbReference>
<feature type="chain" id="PRO_5022130414" description="diguanylate cyclase" evidence="6">
    <location>
        <begin position="27"/>
        <end position="590"/>
    </location>
</feature>
<keyword evidence="5" id="KW-1133">Transmembrane helix</keyword>
<dbReference type="InterPro" id="IPR043128">
    <property type="entry name" value="Rev_trsase/Diguanyl_cyclase"/>
</dbReference>
<dbReference type="RefSeq" id="WP_144811620.1">
    <property type="nucleotide sequence ID" value="NZ_VLKP01000002.1"/>
</dbReference>
<comment type="cofactor">
    <cofactor evidence="1">
        <name>Mg(2+)</name>
        <dbReference type="ChEBI" id="CHEBI:18420"/>
    </cofactor>
</comment>
<keyword evidence="9" id="KW-1185">Reference proteome</keyword>
<evidence type="ECO:0000256" key="6">
    <source>
        <dbReference type="SAM" id="SignalP"/>
    </source>
</evidence>
<dbReference type="SMART" id="SM00267">
    <property type="entry name" value="GGDEF"/>
    <property type="match status" value="1"/>
</dbReference>
<evidence type="ECO:0000313" key="9">
    <source>
        <dbReference type="Proteomes" id="UP000316471"/>
    </source>
</evidence>
<evidence type="ECO:0000256" key="4">
    <source>
        <dbReference type="SAM" id="Coils"/>
    </source>
</evidence>
<evidence type="ECO:0000313" key="8">
    <source>
        <dbReference type="EMBL" id="TWI13350.1"/>
    </source>
</evidence>
<dbReference type="GO" id="GO:0005886">
    <property type="term" value="C:plasma membrane"/>
    <property type="evidence" value="ECO:0007669"/>
    <property type="project" value="TreeGrafter"/>
</dbReference>
<evidence type="ECO:0000256" key="1">
    <source>
        <dbReference type="ARBA" id="ARBA00001946"/>
    </source>
</evidence>
<dbReference type="Proteomes" id="UP000316471">
    <property type="component" value="Unassembled WGS sequence"/>
</dbReference>
<evidence type="ECO:0000256" key="3">
    <source>
        <dbReference type="ARBA" id="ARBA00034247"/>
    </source>
</evidence>
<feature type="signal peptide" evidence="6">
    <location>
        <begin position="1"/>
        <end position="26"/>
    </location>
</feature>
<dbReference type="PANTHER" id="PTHR45138">
    <property type="entry name" value="REGULATORY COMPONENTS OF SENSORY TRANSDUCTION SYSTEM"/>
    <property type="match status" value="1"/>
</dbReference>
<dbReference type="InterPro" id="IPR050469">
    <property type="entry name" value="Diguanylate_Cyclase"/>
</dbReference>
<dbReference type="GO" id="GO:0052621">
    <property type="term" value="F:diguanylate cyclase activity"/>
    <property type="evidence" value="ECO:0007669"/>
    <property type="project" value="UniProtKB-EC"/>
</dbReference>
<dbReference type="OrthoDB" id="9803824at2"/>
<protein>
    <recommendedName>
        <fullName evidence="2">diguanylate cyclase</fullName>
        <ecNumber evidence="2">2.7.7.65</ecNumber>
    </recommendedName>
</protein>
<dbReference type="PANTHER" id="PTHR45138:SF9">
    <property type="entry name" value="DIGUANYLATE CYCLASE DGCM-RELATED"/>
    <property type="match status" value="1"/>
</dbReference>
<accession>A0A562M0E7</accession>
<keyword evidence="4" id="KW-0175">Coiled coil</keyword>
<dbReference type="InterPro" id="IPR011990">
    <property type="entry name" value="TPR-like_helical_dom_sf"/>
</dbReference>
<evidence type="ECO:0000256" key="2">
    <source>
        <dbReference type="ARBA" id="ARBA00012528"/>
    </source>
</evidence>
<dbReference type="SUPFAM" id="SSF48452">
    <property type="entry name" value="TPR-like"/>
    <property type="match status" value="1"/>
</dbReference>